<gene>
    <name evidence="1" type="ORF">HMPREF0293_1815</name>
</gene>
<evidence type="ECO:0000313" key="2">
    <source>
        <dbReference type="Proteomes" id="UP000006237"/>
    </source>
</evidence>
<comment type="caution">
    <text evidence="1">The sequence shown here is derived from an EMBL/GenBank/DDBJ whole genome shotgun (WGS) entry which is preliminary data.</text>
</comment>
<keyword evidence="2" id="KW-1185">Reference proteome</keyword>
<organism evidence="1 2">
    <name type="scientific">Corynebacterium glucuronolyticum ATCC 51866</name>
    <dbReference type="NCBI Taxonomy" id="548478"/>
    <lineage>
        <taxon>Bacteria</taxon>
        <taxon>Bacillati</taxon>
        <taxon>Actinomycetota</taxon>
        <taxon>Actinomycetes</taxon>
        <taxon>Mycobacteriales</taxon>
        <taxon>Corynebacteriaceae</taxon>
        <taxon>Corynebacterium</taxon>
    </lineage>
</organism>
<protein>
    <submittedName>
        <fullName evidence="1">Uncharacterized protein</fullName>
    </submittedName>
</protein>
<reference evidence="1 2" key="1">
    <citation type="submission" date="2009-01" db="EMBL/GenBank/DDBJ databases">
        <authorList>
            <person name="Qin X."/>
            <person name="Bachman B."/>
            <person name="Battles P."/>
            <person name="Bell A."/>
            <person name="Bess C."/>
            <person name="Bickham C."/>
            <person name="Chaboub L."/>
            <person name="Chen D."/>
            <person name="Coyle M."/>
            <person name="Deiros D.R."/>
            <person name="Dinh H."/>
            <person name="Forbes L."/>
            <person name="Fowler G."/>
            <person name="Francisco L."/>
            <person name="Fu Q."/>
            <person name="Gubbala S."/>
            <person name="Hale W."/>
            <person name="Han Y."/>
            <person name="Hemphill L."/>
            <person name="Highlander S.K."/>
            <person name="Hirani K."/>
            <person name="Hogues M."/>
            <person name="Jackson L."/>
            <person name="Jakkamsetti A."/>
            <person name="Javaid M."/>
            <person name="Jiang H."/>
            <person name="Korchina V."/>
            <person name="Kovar C."/>
            <person name="Lara F."/>
            <person name="Lee S."/>
            <person name="Mata R."/>
            <person name="Mathew T."/>
            <person name="Moen C."/>
            <person name="Morales K."/>
            <person name="Munidasa M."/>
            <person name="Nazareth L."/>
            <person name="Ngo R."/>
            <person name="Nguyen L."/>
            <person name="Okwuonu G."/>
            <person name="Ongeri F."/>
            <person name="Patil S."/>
            <person name="Petrosino J."/>
            <person name="Pham C."/>
            <person name="Pham P."/>
            <person name="Pu L.-L."/>
            <person name="Puazo M."/>
            <person name="Raj R."/>
            <person name="Reid J."/>
            <person name="Rouhana J."/>
            <person name="Saada N."/>
            <person name="Shang Y."/>
            <person name="Simmons D."/>
            <person name="Thornton R."/>
            <person name="Warren J."/>
            <person name="Weissenberger G."/>
            <person name="Zhang J."/>
            <person name="Zhang L."/>
            <person name="Zhou C."/>
            <person name="Zhu D."/>
            <person name="Muzny D."/>
            <person name="Worley K."/>
            <person name="Gibbs R."/>
        </authorList>
    </citation>
    <scope>NUCLEOTIDE SEQUENCE [LARGE SCALE GENOMIC DNA]</scope>
    <source>
        <strain evidence="1 2">ATCC 51866</strain>
    </source>
</reference>
<evidence type="ECO:0000313" key="1">
    <source>
        <dbReference type="EMBL" id="EEI62666.1"/>
    </source>
</evidence>
<dbReference type="Proteomes" id="UP000006237">
    <property type="component" value="Unassembled WGS sequence"/>
</dbReference>
<accession>A0ABM9XND9</accession>
<name>A0ABM9XND9_9CORY</name>
<sequence length="45" mass="5233">MKRQVKRSWRKDEATKSGVSVFLIRSGRTVAGLWMLHSLMCLLKK</sequence>
<dbReference type="EMBL" id="ACHF01000067">
    <property type="protein sequence ID" value="EEI62666.1"/>
    <property type="molecule type" value="Genomic_DNA"/>
</dbReference>
<proteinExistence type="predicted"/>